<accession>A0A1C7NAM7</accession>
<dbReference type="PANTHER" id="PTHR13192:SF3">
    <property type="entry name" value="COBALAMIN TRAFFICKING PROTEIN CBLD"/>
    <property type="match status" value="1"/>
</dbReference>
<protein>
    <submittedName>
        <fullName evidence="1">Methylmalonic aciduria and homocystinuria type D, mitochondrial</fullName>
    </submittedName>
</protein>
<dbReference type="PANTHER" id="PTHR13192">
    <property type="entry name" value="MY011 PROTEIN"/>
    <property type="match status" value="1"/>
</dbReference>
<evidence type="ECO:0000313" key="1">
    <source>
        <dbReference type="EMBL" id="OBZ85676.1"/>
    </source>
</evidence>
<comment type="caution">
    <text evidence="1">The sequence shown here is derived from an EMBL/GenBank/DDBJ whole genome shotgun (WGS) entry which is preliminary data.</text>
</comment>
<dbReference type="InterPro" id="IPR019362">
    <property type="entry name" value="MMADHC"/>
</dbReference>
<dbReference type="OrthoDB" id="10263782at2759"/>
<dbReference type="STRING" id="101091.A0A1C7NAM7"/>
<dbReference type="Proteomes" id="UP000093000">
    <property type="component" value="Unassembled WGS sequence"/>
</dbReference>
<organism evidence="1 2">
    <name type="scientific">Choanephora cucurbitarum</name>
    <dbReference type="NCBI Taxonomy" id="101091"/>
    <lineage>
        <taxon>Eukaryota</taxon>
        <taxon>Fungi</taxon>
        <taxon>Fungi incertae sedis</taxon>
        <taxon>Mucoromycota</taxon>
        <taxon>Mucoromycotina</taxon>
        <taxon>Mucoromycetes</taxon>
        <taxon>Mucorales</taxon>
        <taxon>Mucorineae</taxon>
        <taxon>Choanephoraceae</taxon>
        <taxon>Choanephoroideae</taxon>
        <taxon>Choanephora</taxon>
    </lineage>
</organism>
<sequence length="127" mass="14276">MLVIPVIQKCQHDMVGITKEVNYERDVRLELFVQWGKLVVDRIKAIGMWADIMDPASGFPVFGEAGPSPYPDVQGTHMLASRFDVQNVGCCHILLHPTWSSYIYPSTLFTTAPSDILQKVIDEIILT</sequence>
<dbReference type="InParanoid" id="A0A1C7NAM7"/>
<gene>
    <name evidence="1" type="primary">Mmadhc</name>
    <name evidence="1" type="ORF">A0J61_06273</name>
</gene>
<dbReference type="GO" id="GO:0009235">
    <property type="term" value="P:cobalamin metabolic process"/>
    <property type="evidence" value="ECO:0007669"/>
    <property type="project" value="InterPro"/>
</dbReference>
<evidence type="ECO:0000313" key="2">
    <source>
        <dbReference type="Proteomes" id="UP000093000"/>
    </source>
</evidence>
<dbReference type="EMBL" id="LUGH01000371">
    <property type="protein sequence ID" value="OBZ85676.1"/>
    <property type="molecule type" value="Genomic_DNA"/>
</dbReference>
<proteinExistence type="predicted"/>
<name>A0A1C7NAM7_9FUNG</name>
<reference evidence="1 2" key="1">
    <citation type="submission" date="2016-03" db="EMBL/GenBank/DDBJ databases">
        <title>Choanephora cucurbitarum.</title>
        <authorList>
            <person name="Min B."/>
            <person name="Park H."/>
            <person name="Park J.-H."/>
            <person name="Shin H.-D."/>
            <person name="Choi I.-G."/>
        </authorList>
    </citation>
    <scope>NUCLEOTIDE SEQUENCE [LARGE SCALE GENOMIC DNA]</scope>
    <source>
        <strain evidence="1 2">KUS-F28377</strain>
    </source>
</reference>
<dbReference type="AlphaFoldDB" id="A0A1C7NAM7"/>
<dbReference type="Pfam" id="PF10229">
    <property type="entry name" value="MMADHC"/>
    <property type="match status" value="1"/>
</dbReference>
<keyword evidence="2" id="KW-1185">Reference proteome</keyword>